<gene>
    <name evidence="2" type="ORF">WKW80_15915</name>
</gene>
<dbReference type="Pfam" id="PF05016">
    <property type="entry name" value="ParE_toxin"/>
    <property type="match status" value="1"/>
</dbReference>
<keyword evidence="3" id="KW-1185">Reference proteome</keyword>
<organism evidence="2 3">
    <name type="scientific">Variovorax humicola</name>
    <dbReference type="NCBI Taxonomy" id="1769758"/>
    <lineage>
        <taxon>Bacteria</taxon>
        <taxon>Pseudomonadati</taxon>
        <taxon>Pseudomonadota</taxon>
        <taxon>Betaproteobacteria</taxon>
        <taxon>Burkholderiales</taxon>
        <taxon>Comamonadaceae</taxon>
        <taxon>Variovorax</taxon>
    </lineage>
</organism>
<dbReference type="InterPro" id="IPR007712">
    <property type="entry name" value="RelE/ParE_toxin"/>
</dbReference>
<keyword evidence="1" id="KW-1277">Toxin-antitoxin system</keyword>
<dbReference type="Proteomes" id="UP001363010">
    <property type="component" value="Unassembled WGS sequence"/>
</dbReference>
<dbReference type="Gene3D" id="3.30.2310.20">
    <property type="entry name" value="RelE-like"/>
    <property type="match status" value="1"/>
</dbReference>
<evidence type="ECO:0000256" key="1">
    <source>
        <dbReference type="ARBA" id="ARBA00022649"/>
    </source>
</evidence>
<dbReference type="RefSeq" id="WP_340364537.1">
    <property type="nucleotide sequence ID" value="NZ_JBBKZV010000008.1"/>
</dbReference>
<name>A0ABU8W0D5_9BURK</name>
<sequence>MKVVFLQSAEADLKELRSYIVKNFDKHVWLTRYGKMKESVAMIQDHPKIGSMPPELESLNNAQFRQVIASMNRMIYEVRGDTAYIHIVCDTRRDLQGLLMRRLVGLE</sequence>
<comment type="caution">
    <text evidence="2">The sequence shown here is derived from an EMBL/GenBank/DDBJ whole genome shotgun (WGS) entry which is preliminary data.</text>
</comment>
<accession>A0ABU8W0D5</accession>
<proteinExistence type="predicted"/>
<dbReference type="EMBL" id="JBBKZV010000008">
    <property type="protein sequence ID" value="MEJ8823505.1"/>
    <property type="molecule type" value="Genomic_DNA"/>
</dbReference>
<protein>
    <submittedName>
        <fullName evidence="2">Type II toxin-antitoxin system RelE/ParE family toxin</fullName>
    </submittedName>
</protein>
<evidence type="ECO:0000313" key="2">
    <source>
        <dbReference type="EMBL" id="MEJ8823505.1"/>
    </source>
</evidence>
<evidence type="ECO:0000313" key="3">
    <source>
        <dbReference type="Proteomes" id="UP001363010"/>
    </source>
</evidence>
<reference evidence="2 3" key="1">
    <citation type="submission" date="2024-03" db="EMBL/GenBank/DDBJ databases">
        <title>Novel species of the genus Variovorax.</title>
        <authorList>
            <person name="Liu Q."/>
            <person name="Xin Y.-H."/>
        </authorList>
    </citation>
    <scope>NUCLEOTIDE SEQUENCE [LARGE SCALE GENOMIC DNA]</scope>
    <source>
        <strain evidence="2 3">KACC 18501</strain>
    </source>
</reference>
<dbReference type="InterPro" id="IPR035093">
    <property type="entry name" value="RelE/ParE_toxin_dom_sf"/>
</dbReference>